<keyword evidence="5" id="KW-1185">Reference proteome</keyword>
<protein>
    <recommendedName>
        <fullName evidence="6">FAD/NAD(P)-binding domain-containing protein</fullName>
    </recommendedName>
</protein>
<dbReference type="InterPro" id="IPR000960">
    <property type="entry name" value="Flavin_mOase"/>
</dbReference>
<comment type="caution">
    <text evidence="4">The sequence shown here is derived from an EMBL/GenBank/DDBJ whole genome shotgun (WGS) entry which is preliminary data.</text>
</comment>
<reference evidence="4 5" key="1">
    <citation type="submission" date="2013-03" db="EMBL/GenBank/DDBJ databases">
        <title>The Genome Sequence of Exophiala aquamarina CBS 119918.</title>
        <authorList>
            <consortium name="The Broad Institute Genomics Platform"/>
            <person name="Cuomo C."/>
            <person name="de Hoog S."/>
            <person name="Gorbushina A."/>
            <person name="Walker B."/>
            <person name="Young S.K."/>
            <person name="Zeng Q."/>
            <person name="Gargeya S."/>
            <person name="Fitzgerald M."/>
            <person name="Haas B."/>
            <person name="Abouelleil A."/>
            <person name="Allen A.W."/>
            <person name="Alvarado L."/>
            <person name="Arachchi H.M."/>
            <person name="Berlin A.M."/>
            <person name="Chapman S.B."/>
            <person name="Gainer-Dewar J."/>
            <person name="Goldberg J."/>
            <person name="Griggs A."/>
            <person name="Gujja S."/>
            <person name="Hansen M."/>
            <person name="Howarth C."/>
            <person name="Imamovic A."/>
            <person name="Ireland A."/>
            <person name="Larimer J."/>
            <person name="McCowan C."/>
            <person name="Murphy C."/>
            <person name="Pearson M."/>
            <person name="Poon T.W."/>
            <person name="Priest M."/>
            <person name="Roberts A."/>
            <person name="Saif S."/>
            <person name="Shea T."/>
            <person name="Sisk P."/>
            <person name="Sykes S."/>
            <person name="Wortman J."/>
            <person name="Nusbaum C."/>
            <person name="Birren B."/>
        </authorList>
    </citation>
    <scope>NUCLEOTIDE SEQUENCE [LARGE SCALE GENOMIC DNA]</scope>
    <source>
        <strain evidence="4 5">CBS 119918</strain>
    </source>
</reference>
<proteinExistence type="inferred from homology"/>
<evidence type="ECO:0000313" key="4">
    <source>
        <dbReference type="EMBL" id="KEF58594.1"/>
    </source>
</evidence>
<dbReference type="SUPFAM" id="SSF51905">
    <property type="entry name" value="FAD/NAD(P)-binding domain"/>
    <property type="match status" value="3"/>
</dbReference>
<dbReference type="GO" id="GO:0050661">
    <property type="term" value="F:NADP binding"/>
    <property type="evidence" value="ECO:0007669"/>
    <property type="project" value="InterPro"/>
</dbReference>
<comment type="cofactor">
    <cofactor evidence="1">
        <name>FAD</name>
        <dbReference type="ChEBI" id="CHEBI:57692"/>
    </cofactor>
</comment>
<dbReference type="Gene3D" id="3.50.50.60">
    <property type="entry name" value="FAD/NAD(P)-binding domain"/>
    <property type="match status" value="2"/>
</dbReference>
<comment type="similarity">
    <text evidence="2">Belongs to the FAD-binding monooxygenase family.</text>
</comment>
<dbReference type="PANTHER" id="PTHR42877">
    <property type="entry name" value="L-ORNITHINE N(5)-MONOOXYGENASE-RELATED"/>
    <property type="match status" value="1"/>
</dbReference>
<gene>
    <name evidence="4" type="ORF">A1O9_06520</name>
</gene>
<dbReference type="Proteomes" id="UP000027920">
    <property type="component" value="Unassembled WGS sequence"/>
</dbReference>
<evidence type="ECO:0000256" key="2">
    <source>
        <dbReference type="ARBA" id="ARBA00010139"/>
    </source>
</evidence>
<keyword evidence="3" id="KW-0560">Oxidoreductase</keyword>
<dbReference type="PRINTS" id="PR00370">
    <property type="entry name" value="FMOXYGENASE"/>
</dbReference>
<dbReference type="GO" id="GO:0050660">
    <property type="term" value="F:flavin adenine dinucleotide binding"/>
    <property type="evidence" value="ECO:0007669"/>
    <property type="project" value="InterPro"/>
</dbReference>
<dbReference type="Pfam" id="PF13450">
    <property type="entry name" value="NAD_binding_8"/>
    <property type="match status" value="1"/>
</dbReference>
<organism evidence="4 5">
    <name type="scientific">Exophiala aquamarina CBS 119918</name>
    <dbReference type="NCBI Taxonomy" id="1182545"/>
    <lineage>
        <taxon>Eukaryota</taxon>
        <taxon>Fungi</taxon>
        <taxon>Dikarya</taxon>
        <taxon>Ascomycota</taxon>
        <taxon>Pezizomycotina</taxon>
        <taxon>Eurotiomycetes</taxon>
        <taxon>Chaetothyriomycetidae</taxon>
        <taxon>Chaetothyriales</taxon>
        <taxon>Herpotrichiellaceae</taxon>
        <taxon>Exophiala</taxon>
    </lineage>
</organism>
<dbReference type="HOGENOM" id="CLU_006937_6_1_1"/>
<sequence length="676" mass="75943">MSDLLVCRSGLRDLLCKEANLRHTWTNLVEGGNLHNGVMIAIKSVDRRRSDGVLKAKNPHLNKASHNCAIKFPQVLTMGREESPPVQPPSLSFSVIPTDHKFDHVDVPHENEWYRNFNPQYEVLEQPLHTRKPLHIIVVGAGASGLNIAFKAAKQLVNVTFSVYEKNEDVGGTWLENRYPGCQCDIPSHAYQWSFARSSEWASYYAGSEEIWGYLKKWATETGLCEKVKLGHRVTSAAWNEQKGIWLVEGVDGKGVRFEEEGAILASCHGVLNTWKYPNIPGIDTFRGKLMHSAKWDGNYDLTGKTVAVVGGGSSAVQIIPAIQPKVKKLLPFLRSPVWITSGFGAKYAAPGGGNFRYSQGEKDTFATDGEHLDQYCRDVEGELNKRFALMHLHSTDQQQSRQWVAESMRKQLVTRPDLADHMVPHFALGCRRMTPGSDYLSSLCRENVQVVKDSVVRVTEDGVVDGSSTEYKVDVLIFATGFDNSKPPYEIIGRDDRRLAKEWSESPHGYLSIMAEGFPNMFYFIGPNGPASHGSLLPIIEWHTRWMFQVIAHMQRTSIKSLAPSSRATEDLYIHTHQLLKRTAWSSACSSWFKGGKLHGPVTAIWPGSRLHYFEMLKEPRFEDFDIQYEGNNRYAYLGNGFTETELDPEGNAVWYFDILGKELGLGQQAFAAVS</sequence>
<dbReference type="AlphaFoldDB" id="A0A072PEP8"/>
<dbReference type="RefSeq" id="XP_013261184.1">
    <property type="nucleotide sequence ID" value="XM_013405730.1"/>
</dbReference>
<name>A0A072PEP8_9EURO</name>
<dbReference type="GeneID" id="25281437"/>
<dbReference type="EMBL" id="AMGV01000004">
    <property type="protein sequence ID" value="KEF58594.1"/>
    <property type="molecule type" value="Genomic_DNA"/>
</dbReference>
<dbReference type="PANTHER" id="PTHR42877:SF7">
    <property type="entry name" value="FLAVIN-BINDING MONOOXYGENASE-RELATED"/>
    <property type="match status" value="1"/>
</dbReference>
<evidence type="ECO:0000256" key="1">
    <source>
        <dbReference type="ARBA" id="ARBA00001974"/>
    </source>
</evidence>
<evidence type="ECO:0000256" key="3">
    <source>
        <dbReference type="ARBA" id="ARBA00023002"/>
    </source>
</evidence>
<dbReference type="OrthoDB" id="74360at2759"/>
<dbReference type="GO" id="GO:0016491">
    <property type="term" value="F:oxidoreductase activity"/>
    <property type="evidence" value="ECO:0007669"/>
    <property type="project" value="UniProtKB-KW"/>
</dbReference>
<dbReference type="VEuPathDB" id="FungiDB:A1O9_06520"/>
<evidence type="ECO:0008006" key="6">
    <source>
        <dbReference type="Google" id="ProtNLM"/>
    </source>
</evidence>
<evidence type="ECO:0000313" key="5">
    <source>
        <dbReference type="Proteomes" id="UP000027920"/>
    </source>
</evidence>
<accession>A0A072PEP8</accession>
<dbReference type="InterPro" id="IPR051209">
    <property type="entry name" value="FAD-bind_Monooxygenase_sf"/>
</dbReference>
<dbReference type="InterPro" id="IPR036188">
    <property type="entry name" value="FAD/NAD-bd_sf"/>
</dbReference>